<evidence type="ECO:0000256" key="2">
    <source>
        <dbReference type="PROSITE-ProRule" id="PRU00335"/>
    </source>
</evidence>
<dbReference type="SUPFAM" id="SSF46689">
    <property type="entry name" value="Homeodomain-like"/>
    <property type="match status" value="1"/>
</dbReference>
<name>A0ABS8DG51_9FIRM</name>
<dbReference type="SUPFAM" id="SSF48498">
    <property type="entry name" value="Tetracyclin repressor-like, C-terminal domain"/>
    <property type="match status" value="1"/>
</dbReference>
<feature type="domain" description="HTH tetR-type" evidence="3">
    <location>
        <begin position="1"/>
        <end position="61"/>
    </location>
</feature>
<dbReference type="Pfam" id="PF00440">
    <property type="entry name" value="TetR_N"/>
    <property type="match status" value="1"/>
</dbReference>
<sequence length="205" mass="23932">MTTKERIIDEALTLFSIKGFKGTSVKNIADAVGIKDSSLYKHFKSKREIFHTIVVEMRTRMAQVAEHAGLPEESLLDEAVQFYGKVTLETLQELSRKMFLFYLQDSFLSRFWRLATMEQYQNPDIYEIFRKIFMEESIAYQKTLFEAMIDEGIFVNADAEVMAMNFYAPIFFLLSKYNGREGGAEEALPVLNRQVAEFHRIYRIK</sequence>
<dbReference type="PRINTS" id="PR00455">
    <property type="entry name" value="HTHTETR"/>
</dbReference>
<keyword evidence="1 2" id="KW-0238">DNA-binding</keyword>
<dbReference type="PROSITE" id="PS50977">
    <property type="entry name" value="HTH_TETR_2"/>
    <property type="match status" value="1"/>
</dbReference>
<proteinExistence type="predicted"/>
<feature type="DNA-binding region" description="H-T-H motif" evidence="2">
    <location>
        <begin position="24"/>
        <end position="43"/>
    </location>
</feature>
<comment type="caution">
    <text evidence="4">The sequence shown here is derived from an EMBL/GenBank/DDBJ whole genome shotgun (WGS) entry which is preliminary data.</text>
</comment>
<dbReference type="InterPro" id="IPR009057">
    <property type="entry name" value="Homeodomain-like_sf"/>
</dbReference>
<accession>A0ABS8DG51</accession>
<evidence type="ECO:0000313" key="4">
    <source>
        <dbReference type="EMBL" id="MCB7387389.1"/>
    </source>
</evidence>
<dbReference type="InterPro" id="IPR036271">
    <property type="entry name" value="Tet_transcr_reg_TetR-rel_C_sf"/>
</dbReference>
<dbReference type="RefSeq" id="WP_066737684.1">
    <property type="nucleotide sequence ID" value="NZ_JAJCIQ010000005.1"/>
</dbReference>
<evidence type="ECO:0000259" key="3">
    <source>
        <dbReference type="PROSITE" id="PS50977"/>
    </source>
</evidence>
<gene>
    <name evidence="4" type="ORF">LIZ65_08810</name>
</gene>
<protein>
    <submittedName>
        <fullName evidence="4">TetR/AcrR family transcriptional regulator</fullName>
    </submittedName>
</protein>
<dbReference type="PANTHER" id="PTHR43479">
    <property type="entry name" value="ACREF/ENVCD OPERON REPRESSOR-RELATED"/>
    <property type="match status" value="1"/>
</dbReference>
<reference evidence="4 5" key="1">
    <citation type="submission" date="2021-10" db="EMBL/GenBank/DDBJ databases">
        <title>Collection of gut derived symbiotic bacterial strains cultured from healthy donors.</title>
        <authorList>
            <person name="Lin H."/>
            <person name="Littmann E."/>
            <person name="Kohout C."/>
            <person name="Pamer E.G."/>
        </authorList>
    </citation>
    <scope>NUCLEOTIDE SEQUENCE [LARGE SCALE GENOMIC DNA]</scope>
    <source>
        <strain evidence="4 5">DFI.1.165</strain>
    </source>
</reference>
<dbReference type="Gene3D" id="1.10.357.10">
    <property type="entry name" value="Tetracycline Repressor, domain 2"/>
    <property type="match status" value="1"/>
</dbReference>
<evidence type="ECO:0000256" key="1">
    <source>
        <dbReference type="ARBA" id="ARBA00023125"/>
    </source>
</evidence>
<dbReference type="EMBL" id="JAJCIS010000004">
    <property type="protein sequence ID" value="MCB7387389.1"/>
    <property type="molecule type" value="Genomic_DNA"/>
</dbReference>
<evidence type="ECO:0000313" key="5">
    <source>
        <dbReference type="Proteomes" id="UP001299546"/>
    </source>
</evidence>
<keyword evidence="5" id="KW-1185">Reference proteome</keyword>
<dbReference type="Proteomes" id="UP001299546">
    <property type="component" value="Unassembled WGS sequence"/>
</dbReference>
<dbReference type="InterPro" id="IPR050624">
    <property type="entry name" value="HTH-type_Tx_Regulator"/>
</dbReference>
<dbReference type="PANTHER" id="PTHR43479:SF11">
    <property type="entry name" value="ACREF_ENVCD OPERON REPRESSOR-RELATED"/>
    <property type="match status" value="1"/>
</dbReference>
<organism evidence="4 5">
    <name type="scientific">Bariatricus massiliensis</name>
    <dbReference type="NCBI Taxonomy" id="1745713"/>
    <lineage>
        <taxon>Bacteria</taxon>
        <taxon>Bacillati</taxon>
        <taxon>Bacillota</taxon>
        <taxon>Clostridia</taxon>
        <taxon>Lachnospirales</taxon>
        <taxon>Lachnospiraceae</taxon>
        <taxon>Bariatricus</taxon>
    </lineage>
</organism>
<dbReference type="InterPro" id="IPR001647">
    <property type="entry name" value="HTH_TetR"/>
</dbReference>